<evidence type="ECO:0000256" key="4">
    <source>
        <dbReference type="ARBA" id="ARBA00022747"/>
    </source>
</evidence>
<dbReference type="GO" id="GO:0009307">
    <property type="term" value="P:DNA restriction-modification system"/>
    <property type="evidence" value="ECO:0007669"/>
    <property type="project" value="UniProtKB-KW"/>
</dbReference>
<dbReference type="GO" id="GO:0003677">
    <property type="term" value="F:DNA binding"/>
    <property type="evidence" value="ECO:0007669"/>
    <property type="project" value="InterPro"/>
</dbReference>
<evidence type="ECO:0000256" key="1">
    <source>
        <dbReference type="ARBA" id="ARBA00006594"/>
    </source>
</evidence>
<dbReference type="SUPFAM" id="SSF53335">
    <property type="entry name" value="S-adenosyl-L-methionine-dependent methyltransferases"/>
    <property type="match status" value="2"/>
</dbReference>
<evidence type="ECO:0000256" key="3">
    <source>
        <dbReference type="ARBA" id="ARBA00022679"/>
    </source>
</evidence>
<dbReference type="GO" id="GO:0008170">
    <property type="term" value="F:N-methyltransferase activity"/>
    <property type="evidence" value="ECO:0007669"/>
    <property type="project" value="InterPro"/>
</dbReference>
<gene>
    <name evidence="6" type="ORF">SAMN02745217_00258</name>
</gene>
<dbReference type="AlphaFoldDB" id="A0A1M7XX99"/>
<dbReference type="InterPro" id="IPR002941">
    <property type="entry name" value="DNA_methylase_N4/N6"/>
</dbReference>
<organism evidence="6 7">
    <name type="scientific">Anaerocolumna xylanovorans DSM 12503</name>
    <dbReference type="NCBI Taxonomy" id="1121345"/>
    <lineage>
        <taxon>Bacteria</taxon>
        <taxon>Bacillati</taxon>
        <taxon>Bacillota</taxon>
        <taxon>Clostridia</taxon>
        <taxon>Lachnospirales</taxon>
        <taxon>Lachnospiraceae</taxon>
        <taxon>Anaerocolumna</taxon>
    </lineage>
</organism>
<name>A0A1M7XX99_9FIRM</name>
<protein>
    <submittedName>
        <fullName evidence="6">DNA methylase</fullName>
    </submittedName>
</protein>
<keyword evidence="4" id="KW-0680">Restriction system</keyword>
<dbReference type="RefSeq" id="WP_073587854.1">
    <property type="nucleotide sequence ID" value="NZ_FRFD01000003.1"/>
</dbReference>
<dbReference type="GO" id="GO:0032259">
    <property type="term" value="P:methylation"/>
    <property type="evidence" value="ECO:0007669"/>
    <property type="project" value="UniProtKB-KW"/>
</dbReference>
<dbReference type="Gene3D" id="3.40.50.150">
    <property type="entry name" value="Vaccinia Virus protein VP39"/>
    <property type="match status" value="2"/>
</dbReference>
<evidence type="ECO:0000259" key="5">
    <source>
        <dbReference type="Pfam" id="PF01555"/>
    </source>
</evidence>
<dbReference type="Proteomes" id="UP000184612">
    <property type="component" value="Unassembled WGS sequence"/>
</dbReference>
<accession>A0A1M7XX99</accession>
<dbReference type="OrthoDB" id="9773571at2"/>
<keyword evidence="3" id="KW-0808">Transferase</keyword>
<evidence type="ECO:0000256" key="2">
    <source>
        <dbReference type="ARBA" id="ARBA00022603"/>
    </source>
</evidence>
<proteinExistence type="inferred from homology"/>
<dbReference type="STRING" id="1121345.SAMN02745217_00258"/>
<comment type="similarity">
    <text evidence="1">Belongs to the N(4)/N(6)-methyltransferase family.</text>
</comment>
<dbReference type="InterPro" id="IPR002052">
    <property type="entry name" value="DNA_methylase_N6_adenine_CS"/>
</dbReference>
<dbReference type="PROSITE" id="PS00092">
    <property type="entry name" value="N6_MTASE"/>
    <property type="match status" value="1"/>
</dbReference>
<dbReference type="EMBL" id="FRFD01000003">
    <property type="protein sequence ID" value="SHO43485.1"/>
    <property type="molecule type" value="Genomic_DNA"/>
</dbReference>
<keyword evidence="2 6" id="KW-0489">Methyltransferase</keyword>
<feature type="domain" description="DNA methylase N-4/N-6" evidence="5">
    <location>
        <begin position="461"/>
        <end position="619"/>
    </location>
</feature>
<evidence type="ECO:0000313" key="7">
    <source>
        <dbReference type="Proteomes" id="UP000184612"/>
    </source>
</evidence>
<feature type="domain" description="DNA methylase N-4/N-6" evidence="5">
    <location>
        <begin position="79"/>
        <end position="125"/>
    </location>
</feature>
<reference evidence="6 7" key="1">
    <citation type="submission" date="2016-12" db="EMBL/GenBank/DDBJ databases">
        <authorList>
            <person name="Song W.-J."/>
            <person name="Kurnit D.M."/>
        </authorList>
    </citation>
    <scope>NUCLEOTIDE SEQUENCE [LARGE SCALE GENOMIC DNA]</scope>
    <source>
        <strain evidence="6 7">DSM 12503</strain>
    </source>
</reference>
<keyword evidence="7" id="KW-1185">Reference proteome</keyword>
<evidence type="ECO:0000313" key="6">
    <source>
        <dbReference type="EMBL" id="SHO43485.1"/>
    </source>
</evidence>
<dbReference type="InterPro" id="IPR029063">
    <property type="entry name" value="SAM-dependent_MTases_sf"/>
</dbReference>
<dbReference type="Pfam" id="PF01555">
    <property type="entry name" value="N6_N4_Mtase"/>
    <property type="match status" value="2"/>
</dbReference>
<sequence>MEERKLTKGDIDRVRNIEGFPIAKDEDIIALSRPPYYTACPNPFIEDFIHEHGTPYNEETDDYHREPFAADVSEGKSDPIYNAHSYHTKVPYKAIMRYILHYTNPGDIVFDGFCGTGMTGVAAQMCGFPDAEQEYLFNSKMPEIKWGGRKAILCDLSPIATFIAHNYNTIINVEDFEREAKKILSESQKECAWVYETYSVDSNGKPQLDSSGKPINGKILDLIWSDIFVCPTCSKEFSFYDVALDVNSGAVAEQFECPHCSSLLKKKDCNNAVETVTDPILNTIITRSKKKLSAIKYIVGKNRLLKVPDEHDILVQNKIENYEIKTWVPIERMTEGRESRRNDKFGITHVHQFYERRNLYVLSDLFSRIAKSKYSEQLTILFTSQLINLSKLNRYRPQVSFPYNPLSGTLYISSLNCESNCYVAYENKLKKLINAYSLIKDNKVIISCQSSTKLQMLDNSIDYIFTDPPFGSNLDYSELSFIWESWLKVKTNNNEEAIINKVQNKGLPEYQALMESCFREFYRVLKPGRWMTVEFHNSQNSVWNAITEALLRAGFVVADVRTLDKKQGSFKQVTAASAVKQDLIISIYKPTSAFVEKFEKRAGDPEMAWDFVSQHLQNVPKAPDSTGKIEVVSERQDYLLFDRMVAFHIMRGIPVPMDAHTFYAGLRERFIQRDGMFFLPDQVNEYDERRQKMELQDQQLSLFITGEKSAIIWLNAQLGQERQSYSEIQPKFLQDWHRNKFEQMPELLDMLKENFLQDEDGKWYVPNLSDKADLEKLRRKRLLKDFYDIYIKGTGRIKNARTEAIRVGFDECWQERNYSLIVKVGDRLPETVLQEDPALLMYYDNAANRM</sequence>